<sequence length="57" mass="6667">MKYIKNAKFDKLLGVSNFETQFSYIGRMSTAKIQLLSIKSKFDINYFDISKKIPENL</sequence>
<name>A0A645BEN8_9ZZZZ</name>
<dbReference type="EMBL" id="VSSQ01019674">
    <property type="protein sequence ID" value="MPM63915.1"/>
    <property type="molecule type" value="Genomic_DNA"/>
</dbReference>
<accession>A0A645BEN8</accession>
<comment type="caution">
    <text evidence="1">The sequence shown here is derived from an EMBL/GenBank/DDBJ whole genome shotgun (WGS) entry which is preliminary data.</text>
</comment>
<protein>
    <submittedName>
        <fullName evidence="1">Uncharacterized protein</fullName>
    </submittedName>
</protein>
<organism evidence="1">
    <name type="scientific">bioreactor metagenome</name>
    <dbReference type="NCBI Taxonomy" id="1076179"/>
    <lineage>
        <taxon>unclassified sequences</taxon>
        <taxon>metagenomes</taxon>
        <taxon>ecological metagenomes</taxon>
    </lineage>
</organism>
<evidence type="ECO:0000313" key="1">
    <source>
        <dbReference type="EMBL" id="MPM63915.1"/>
    </source>
</evidence>
<dbReference type="AlphaFoldDB" id="A0A645BEN8"/>
<proteinExistence type="predicted"/>
<gene>
    <name evidence="1" type="ORF">SDC9_110799</name>
</gene>
<reference evidence="1" key="1">
    <citation type="submission" date="2019-08" db="EMBL/GenBank/DDBJ databases">
        <authorList>
            <person name="Kucharzyk K."/>
            <person name="Murdoch R.W."/>
            <person name="Higgins S."/>
            <person name="Loffler F."/>
        </authorList>
    </citation>
    <scope>NUCLEOTIDE SEQUENCE</scope>
</reference>